<feature type="transmembrane region" description="Helical" evidence="10">
    <location>
        <begin position="313"/>
        <end position="334"/>
    </location>
</feature>
<evidence type="ECO:0000256" key="8">
    <source>
        <dbReference type="ARBA" id="ARBA00023170"/>
    </source>
</evidence>
<dbReference type="PROSITE" id="PS50011">
    <property type="entry name" value="PROTEIN_KINASE_DOM"/>
    <property type="match status" value="1"/>
</dbReference>
<dbReference type="InterPro" id="IPR001245">
    <property type="entry name" value="Ser-Thr/Tyr_kinase_cat_dom"/>
</dbReference>
<feature type="domain" description="Protein kinase" evidence="11">
    <location>
        <begin position="426"/>
        <end position="704"/>
    </location>
</feature>
<dbReference type="GO" id="GO:0016020">
    <property type="term" value="C:membrane"/>
    <property type="evidence" value="ECO:0007669"/>
    <property type="project" value="UniProtKB-SubCell"/>
</dbReference>
<evidence type="ECO:0000256" key="6">
    <source>
        <dbReference type="ARBA" id="ARBA00022989"/>
    </source>
</evidence>
<keyword evidence="8" id="KW-0675">Receptor</keyword>
<dbReference type="SUPFAM" id="SSF56112">
    <property type="entry name" value="Protein kinase-like (PK-like)"/>
    <property type="match status" value="1"/>
</dbReference>
<keyword evidence="5" id="KW-0677">Repeat</keyword>
<keyword evidence="13" id="KW-1185">Reference proteome</keyword>
<dbReference type="Proteomes" id="UP001163823">
    <property type="component" value="Chromosome 13"/>
</dbReference>
<dbReference type="Gene3D" id="3.30.200.20">
    <property type="entry name" value="Phosphorylase Kinase, domain 1"/>
    <property type="match status" value="1"/>
</dbReference>
<gene>
    <name evidence="12" type="ORF">O6P43_031791</name>
</gene>
<dbReference type="InterPro" id="IPR011009">
    <property type="entry name" value="Kinase-like_dom_sf"/>
</dbReference>
<keyword evidence="4" id="KW-0732">Signal</keyword>
<keyword evidence="7 10" id="KW-0472">Membrane</keyword>
<sequence length="704" mass="77748">MKRKKTRELEADSVEKMGYINRDLCVGLFTGLMLILQAAFCTGDTDLSDVAAINNLYVALGFPPLEGWQPFGGDPCLEKWQGVDCVFSDITAIRLRDMNLGGQLGNTLDFQSIIEMDFSNNHIGGAIPSTLPLTIKNFSLSANQLTGSIPYAISSLAQLSDLSLNNNRLTGRIPDAFQQLPGLVTLDLSDNNLTGQLPPSMGNLSYLRALRLQNNQLTGTLYVLQDLPLQDLNVEKNQFSGPIPPKLLGIPNFRKDGNPFNTTIIPSPPAASPSPVAGPPSSEEVPWKQANGPSESHTPTITNARKSFTAKRIIWIAVAGVLTFFALGLFAFMFRCFRRRLQNRNAKRLGVGVYKGPPENPHNVKREATVKENKRMDSIQKLQDEEDMHIKKVAAASSGRQPANYLNPSSIEVYTVASLQQYTNSFSQEHCIGEGTLGSVYRAELPDGKLLAVKNMDTAASKGQSHEEFLELVHIITRIQHANVVKFVGYCAEHGQRLLVYEYCPKGTLYDALHADNEIHKKLSWSARIRVALGAARALEYMHEGFQPPIVHRNLKSCNVLLTDELEVRVSDCGLAPLLSSGSAGQKSGRLLTAYGYSAPEFELGSYTQQSDVYSFGVVMLELLTGRKSFDRLRPRAQQLLVRWAVPQLHDIDALSKMVDPSLNGAYPLKSLSRFADIISSCIQREPEFRPAMSEVVLDLLRMI</sequence>
<evidence type="ECO:0000259" key="11">
    <source>
        <dbReference type="PROSITE" id="PS50011"/>
    </source>
</evidence>
<reference evidence="12" key="1">
    <citation type="journal article" date="2023" name="Science">
        <title>Elucidation of the pathway for biosynthesis of saponin adjuvants from the soapbark tree.</title>
        <authorList>
            <person name="Reed J."/>
            <person name="Orme A."/>
            <person name="El-Demerdash A."/>
            <person name="Owen C."/>
            <person name="Martin L.B.B."/>
            <person name="Misra R.C."/>
            <person name="Kikuchi S."/>
            <person name="Rejzek M."/>
            <person name="Martin A.C."/>
            <person name="Harkess A."/>
            <person name="Leebens-Mack J."/>
            <person name="Louveau T."/>
            <person name="Stephenson M.J."/>
            <person name="Osbourn A."/>
        </authorList>
    </citation>
    <scope>NUCLEOTIDE SEQUENCE</scope>
    <source>
        <strain evidence="12">S10</strain>
    </source>
</reference>
<evidence type="ECO:0000256" key="2">
    <source>
        <dbReference type="ARBA" id="ARBA00022614"/>
    </source>
</evidence>
<evidence type="ECO:0000256" key="10">
    <source>
        <dbReference type="SAM" id="Phobius"/>
    </source>
</evidence>
<dbReference type="KEGG" id="qsa:O6P43_031791"/>
<dbReference type="GO" id="GO:0004672">
    <property type="term" value="F:protein kinase activity"/>
    <property type="evidence" value="ECO:0007669"/>
    <property type="project" value="InterPro"/>
</dbReference>
<dbReference type="InterPro" id="IPR046959">
    <property type="entry name" value="PRK1-6/SRF4-like"/>
</dbReference>
<dbReference type="PANTHER" id="PTHR48007:SF22">
    <property type="entry name" value="PROTEIN STRUBBELIG-RECEPTOR FAMILY 3-LIKE ISOFORM X1"/>
    <property type="match status" value="1"/>
</dbReference>
<dbReference type="EMBL" id="JARAOO010000013">
    <property type="protein sequence ID" value="KAJ7946927.1"/>
    <property type="molecule type" value="Genomic_DNA"/>
</dbReference>
<organism evidence="12 13">
    <name type="scientific">Quillaja saponaria</name>
    <name type="common">Soap bark tree</name>
    <dbReference type="NCBI Taxonomy" id="32244"/>
    <lineage>
        <taxon>Eukaryota</taxon>
        <taxon>Viridiplantae</taxon>
        <taxon>Streptophyta</taxon>
        <taxon>Embryophyta</taxon>
        <taxon>Tracheophyta</taxon>
        <taxon>Spermatophyta</taxon>
        <taxon>Magnoliopsida</taxon>
        <taxon>eudicotyledons</taxon>
        <taxon>Gunneridae</taxon>
        <taxon>Pentapetalae</taxon>
        <taxon>rosids</taxon>
        <taxon>fabids</taxon>
        <taxon>Fabales</taxon>
        <taxon>Quillajaceae</taxon>
        <taxon>Quillaja</taxon>
    </lineage>
</organism>
<dbReference type="InterPro" id="IPR001611">
    <property type="entry name" value="Leu-rich_rpt"/>
</dbReference>
<dbReference type="GO" id="GO:0005524">
    <property type="term" value="F:ATP binding"/>
    <property type="evidence" value="ECO:0007669"/>
    <property type="project" value="InterPro"/>
</dbReference>
<keyword evidence="2" id="KW-0433">Leucine-rich repeat</keyword>
<keyword evidence="12" id="KW-0808">Transferase</keyword>
<feature type="region of interest" description="Disordered" evidence="9">
    <location>
        <begin position="266"/>
        <end position="301"/>
    </location>
</feature>
<dbReference type="AlphaFoldDB" id="A0AAD7KW01"/>
<proteinExistence type="predicted"/>
<dbReference type="PANTHER" id="PTHR48007">
    <property type="entry name" value="LEUCINE-RICH REPEAT RECEPTOR-LIKE PROTEIN KINASE PXC1"/>
    <property type="match status" value="1"/>
</dbReference>
<evidence type="ECO:0000256" key="7">
    <source>
        <dbReference type="ARBA" id="ARBA00023136"/>
    </source>
</evidence>
<evidence type="ECO:0000256" key="4">
    <source>
        <dbReference type="ARBA" id="ARBA00022729"/>
    </source>
</evidence>
<dbReference type="SUPFAM" id="SSF52058">
    <property type="entry name" value="L domain-like"/>
    <property type="match status" value="1"/>
</dbReference>
<protein>
    <submittedName>
        <fullName evidence="12">Kinase</fullName>
    </submittedName>
</protein>
<comment type="caution">
    <text evidence="12">The sequence shown here is derived from an EMBL/GenBank/DDBJ whole genome shotgun (WGS) entry which is preliminary data.</text>
</comment>
<accession>A0AAD7KW01</accession>
<keyword evidence="6 10" id="KW-1133">Transmembrane helix</keyword>
<dbReference type="Pfam" id="PF07714">
    <property type="entry name" value="PK_Tyr_Ser-Thr"/>
    <property type="match status" value="1"/>
</dbReference>
<dbReference type="FunFam" id="1.10.510.10:FF:000095">
    <property type="entry name" value="protein STRUBBELIG-RECEPTOR FAMILY 8"/>
    <property type="match status" value="1"/>
</dbReference>
<evidence type="ECO:0000256" key="5">
    <source>
        <dbReference type="ARBA" id="ARBA00022737"/>
    </source>
</evidence>
<dbReference type="Gene3D" id="1.10.510.10">
    <property type="entry name" value="Transferase(Phosphotransferase) domain 1"/>
    <property type="match status" value="1"/>
</dbReference>
<dbReference type="FunFam" id="3.30.200.20:FF:000125">
    <property type="entry name" value="Protein STRUBBELIG-RECEPTOR FAMILY 8"/>
    <property type="match status" value="1"/>
</dbReference>
<name>A0AAD7KW01_QUISA</name>
<feature type="compositionally biased region" description="Polar residues" evidence="9">
    <location>
        <begin position="291"/>
        <end position="301"/>
    </location>
</feature>
<evidence type="ECO:0000256" key="1">
    <source>
        <dbReference type="ARBA" id="ARBA00004370"/>
    </source>
</evidence>
<dbReference type="FunFam" id="3.80.10.10:FF:000062">
    <property type="entry name" value="protein STRUBBELIG-RECEPTOR FAMILY 3"/>
    <property type="match status" value="1"/>
</dbReference>
<dbReference type="InterPro" id="IPR032675">
    <property type="entry name" value="LRR_dom_sf"/>
</dbReference>
<keyword evidence="12" id="KW-0418">Kinase</keyword>
<comment type="subcellular location">
    <subcellularLocation>
        <location evidence="1">Membrane</location>
    </subcellularLocation>
</comment>
<evidence type="ECO:0000256" key="9">
    <source>
        <dbReference type="SAM" id="MobiDB-lite"/>
    </source>
</evidence>
<evidence type="ECO:0000313" key="13">
    <source>
        <dbReference type="Proteomes" id="UP001163823"/>
    </source>
</evidence>
<dbReference type="Gene3D" id="3.80.10.10">
    <property type="entry name" value="Ribonuclease Inhibitor"/>
    <property type="match status" value="1"/>
</dbReference>
<evidence type="ECO:0000256" key="3">
    <source>
        <dbReference type="ARBA" id="ARBA00022692"/>
    </source>
</evidence>
<evidence type="ECO:0000313" key="12">
    <source>
        <dbReference type="EMBL" id="KAJ7946927.1"/>
    </source>
</evidence>
<dbReference type="Pfam" id="PF13855">
    <property type="entry name" value="LRR_8"/>
    <property type="match status" value="1"/>
</dbReference>
<feature type="compositionally biased region" description="Pro residues" evidence="9">
    <location>
        <begin position="266"/>
        <end position="278"/>
    </location>
</feature>
<dbReference type="InterPro" id="IPR000719">
    <property type="entry name" value="Prot_kinase_dom"/>
</dbReference>
<keyword evidence="3 10" id="KW-0812">Transmembrane</keyword>